<protein>
    <submittedName>
        <fullName evidence="1">Uncharacterized protein</fullName>
    </submittedName>
</protein>
<proteinExistence type="predicted"/>
<sequence>PRFSIRQCCFLVLLNQFDYFHEPDARILWWIKLRGQLSLVAFGNLVETFQTFFQQAFSSSTSSLSTMISPNFAPVI</sequence>
<dbReference type="Proteomes" id="UP001060170">
    <property type="component" value="Chromosome 8"/>
</dbReference>
<dbReference type="EMBL" id="CM045872">
    <property type="protein sequence ID" value="KAI7950207.1"/>
    <property type="molecule type" value="Genomic_DNA"/>
</dbReference>
<gene>
    <name evidence="1" type="ORF">MJO28_009028</name>
</gene>
<keyword evidence="2" id="KW-1185">Reference proteome</keyword>
<accession>A0ACC0EC98</accession>
<evidence type="ECO:0000313" key="2">
    <source>
        <dbReference type="Proteomes" id="UP001060170"/>
    </source>
</evidence>
<evidence type="ECO:0000313" key="1">
    <source>
        <dbReference type="EMBL" id="KAI7950207.1"/>
    </source>
</evidence>
<reference evidence="1 2" key="3">
    <citation type="journal article" date="2022" name="Microbiol. Spectr.">
        <title>Folding features and dynamics of 3D genome architecture in plant fungal pathogens.</title>
        <authorList>
            <person name="Xia C."/>
        </authorList>
    </citation>
    <scope>NUCLEOTIDE SEQUENCE [LARGE SCALE GENOMIC DNA]</scope>
    <source>
        <strain evidence="1 2">93-210</strain>
    </source>
</reference>
<feature type="non-terminal residue" evidence="1">
    <location>
        <position position="1"/>
    </location>
</feature>
<reference evidence="2" key="1">
    <citation type="journal article" date="2018" name="BMC Genomics">
        <title>Genomic insights into host adaptation between the wheat stripe rust pathogen (Puccinia striiformis f. sp. tritici) and the barley stripe rust pathogen (Puccinia striiformis f. sp. hordei).</title>
        <authorList>
            <person name="Xia C."/>
            <person name="Wang M."/>
            <person name="Yin C."/>
            <person name="Cornejo O.E."/>
            <person name="Hulbert S.H."/>
            <person name="Chen X."/>
        </authorList>
    </citation>
    <scope>NUCLEOTIDE SEQUENCE [LARGE SCALE GENOMIC DNA]</scope>
    <source>
        <strain evidence="2">93-210</strain>
    </source>
</reference>
<reference evidence="2" key="2">
    <citation type="journal article" date="2018" name="Mol. Plant Microbe Interact.">
        <title>Genome sequence resources for the wheat stripe rust pathogen (Puccinia striiformis f. sp. tritici) and the barley stripe rust pathogen (Puccinia striiformis f. sp. hordei).</title>
        <authorList>
            <person name="Xia C."/>
            <person name="Wang M."/>
            <person name="Yin C."/>
            <person name="Cornejo O.E."/>
            <person name="Hulbert S.H."/>
            <person name="Chen X."/>
        </authorList>
    </citation>
    <scope>NUCLEOTIDE SEQUENCE [LARGE SCALE GENOMIC DNA]</scope>
    <source>
        <strain evidence="2">93-210</strain>
    </source>
</reference>
<comment type="caution">
    <text evidence="1">The sequence shown here is derived from an EMBL/GenBank/DDBJ whole genome shotgun (WGS) entry which is preliminary data.</text>
</comment>
<name>A0ACC0EC98_9BASI</name>
<organism evidence="1 2">
    <name type="scientific">Puccinia striiformis f. sp. tritici</name>
    <dbReference type="NCBI Taxonomy" id="168172"/>
    <lineage>
        <taxon>Eukaryota</taxon>
        <taxon>Fungi</taxon>
        <taxon>Dikarya</taxon>
        <taxon>Basidiomycota</taxon>
        <taxon>Pucciniomycotina</taxon>
        <taxon>Pucciniomycetes</taxon>
        <taxon>Pucciniales</taxon>
        <taxon>Pucciniaceae</taxon>
        <taxon>Puccinia</taxon>
    </lineage>
</organism>